<evidence type="ECO:0000256" key="3">
    <source>
        <dbReference type="ARBA" id="ARBA00022448"/>
    </source>
</evidence>
<evidence type="ECO:0000256" key="7">
    <source>
        <dbReference type="ARBA" id="ARBA00022989"/>
    </source>
</evidence>
<evidence type="ECO:0000256" key="2">
    <source>
        <dbReference type="ARBA" id="ARBA00007367"/>
    </source>
</evidence>
<keyword evidence="9" id="KW-0406">Ion transport</keyword>
<keyword evidence="10 12" id="KW-0472">Membrane</keyword>
<name>A0A2D0NB28_FLAN2</name>
<feature type="transmembrane region" description="Helical" evidence="12">
    <location>
        <begin position="70"/>
        <end position="87"/>
    </location>
</feature>
<evidence type="ECO:0000259" key="13">
    <source>
        <dbReference type="Pfam" id="PF00999"/>
    </source>
</evidence>
<evidence type="ECO:0000256" key="6">
    <source>
        <dbReference type="ARBA" id="ARBA00022692"/>
    </source>
</evidence>
<dbReference type="AlphaFoldDB" id="A0A2D0NB28"/>
<dbReference type="GO" id="GO:0015386">
    <property type="term" value="F:potassium:proton antiporter activity"/>
    <property type="evidence" value="ECO:0007669"/>
    <property type="project" value="TreeGrafter"/>
</dbReference>
<keyword evidence="7 12" id="KW-1133">Transmembrane helix</keyword>
<dbReference type="InterPro" id="IPR006153">
    <property type="entry name" value="Cation/H_exchanger_TM"/>
</dbReference>
<keyword evidence="4" id="KW-0050">Antiport</keyword>
<evidence type="ECO:0000256" key="9">
    <source>
        <dbReference type="ARBA" id="ARBA00023065"/>
    </source>
</evidence>
<dbReference type="Gene3D" id="6.10.140.1330">
    <property type="match status" value="1"/>
</dbReference>
<comment type="subcellular location">
    <subcellularLocation>
        <location evidence="1">Cell membrane</location>
        <topology evidence="1">Multi-pass membrane protein</topology>
    </subcellularLocation>
</comment>
<protein>
    <submittedName>
        <fullName evidence="14">Sodium:proton antiporter</fullName>
    </submittedName>
</protein>
<dbReference type="GO" id="GO:0015385">
    <property type="term" value="F:sodium:proton antiporter activity"/>
    <property type="evidence" value="ECO:0007669"/>
    <property type="project" value="InterPro"/>
</dbReference>
<organism evidence="14 15">
    <name type="scientific">Flavilitoribacter nigricans (strain ATCC 23147 / DSM 23189 / NBRC 102662 / NCIMB 1420 / SS-2)</name>
    <name type="common">Lewinella nigricans</name>
    <dbReference type="NCBI Taxonomy" id="1122177"/>
    <lineage>
        <taxon>Bacteria</taxon>
        <taxon>Pseudomonadati</taxon>
        <taxon>Bacteroidota</taxon>
        <taxon>Saprospiria</taxon>
        <taxon>Saprospirales</taxon>
        <taxon>Lewinellaceae</taxon>
        <taxon>Flavilitoribacter</taxon>
    </lineage>
</organism>
<dbReference type="GO" id="GO:0098719">
    <property type="term" value="P:sodium ion import across plasma membrane"/>
    <property type="evidence" value="ECO:0007669"/>
    <property type="project" value="TreeGrafter"/>
</dbReference>
<evidence type="ECO:0000256" key="12">
    <source>
        <dbReference type="SAM" id="Phobius"/>
    </source>
</evidence>
<feature type="transmembrane region" description="Helical" evidence="12">
    <location>
        <begin position="99"/>
        <end position="124"/>
    </location>
</feature>
<gene>
    <name evidence="14" type="ORF">CRP01_18250</name>
</gene>
<evidence type="ECO:0000256" key="5">
    <source>
        <dbReference type="ARBA" id="ARBA00022475"/>
    </source>
</evidence>
<evidence type="ECO:0000256" key="11">
    <source>
        <dbReference type="ARBA" id="ARBA00023201"/>
    </source>
</evidence>
<dbReference type="PANTHER" id="PTHR10110">
    <property type="entry name" value="SODIUM/HYDROGEN EXCHANGER"/>
    <property type="match status" value="1"/>
</dbReference>
<feature type="transmembrane region" description="Helical" evidence="12">
    <location>
        <begin position="318"/>
        <end position="337"/>
    </location>
</feature>
<evidence type="ECO:0000256" key="4">
    <source>
        <dbReference type="ARBA" id="ARBA00022449"/>
    </source>
</evidence>
<evidence type="ECO:0000256" key="10">
    <source>
        <dbReference type="ARBA" id="ARBA00023136"/>
    </source>
</evidence>
<dbReference type="RefSeq" id="WP_099151518.1">
    <property type="nucleotide sequence ID" value="NZ_PDUD01000023.1"/>
</dbReference>
<dbReference type="EMBL" id="PDUD01000023">
    <property type="protein sequence ID" value="PHN04973.1"/>
    <property type="molecule type" value="Genomic_DNA"/>
</dbReference>
<evidence type="ECO:0000256" key="8">
    <source>
        <dbReference type="ARBA" id="ARBA00023053"/>
    </source>
</evidence>
<keyword evidence="6 12" id="KW-0812">Transmembrane</keyword>
<evidence type="ECO:0000256" key="1">
    <source>
        <dbReference type="ARBA" id="ARBA00004651"/>
    </source>
</evidence>
<feature type="transmembrane region" description="Helical" evidence="12">
    <location>
        <begin position="383"/>
        <end position="402"/>
    </location>
</feature>
<keyword evidence="11" id="KW-0739">Sodium transport</keyword>
<feature type="transmembrane region" description="Helical" evidence="12">
    <location>
        <begin position="6"/>
        <end position="22"/>
    </location>
</feature>
<dbReference type="PANTHER" id="PTHR10110:SF195">
    <property type="entry name" value="NA(+)_H(+) ANTIPORTER NHAS2"/>
    <property type="match status" value="1"/>
</dbReference>
<feature type="transmembrane region" description="Helical" evidence="12">
    <location>
        <begin position="289"/>
        <end position="311"/>
    </location>
</feature>
<accession>A0A2D0NB28</accession>
<dbReference type="InterPro" id="IPR018422">
    <property type="entry name" value="Cation/H_exchanger_CPA1"/>
</dbReference>
<dbReference type="GO" id="GO:0051453">
    <property type="term" value="P:regulation of intracellular pH"/>
    <property type="evidence" value="ECO:0007669"/>
    <property type="project" value="TreeGrafter"/>
</dbReference>
<dbReference type="Pfam" id="PF00999">
    <property type="entry name" value="Na_H_Exchanger"/>
    <property type="match status" value="1"/>
</dbReference>
<evidence type="ECO:0000313" key="15">
    <source>
        <dbReference type="Proteomes" id="UP000223913"/>
    </source>
</evidence>
<feature type="transmembrane region" description="Helical" evidence="12">
    <location>
        <begin position="238"/>
        <end position="269"/>
    </location>
</feature>
<comment type="caution">
    <text evidence="14">The sequence shown here is derived from an EMBL/GenBank/DDBJ whole genome shotgun (WGS) entry which is preliminary data.</text>
</comment>
<dbReference type="GO" id="GO:0005886">
    <property type="term" value="C:plasma membrane"/>
    <property type="evidence" value="ECO:0007669"/>
    <property type="project" value="UniProtKB-SubCell"/>
</dbReference>
<proteinExistence type="inferred from homology"/>
<keyword evidence="15" id="KW-1185">Reference proteome</keyword>
<feature type="transmembrane region" description="Helical" evidence="12">
    <location>
        <begin position="130"/>
        <end position="150"/>
    </location>
</feature>
<keyword evidence="5" id="KW-1003">Cell membrane</keyword>
<feature type="transmembrane region" description="Helical" evidence="12">
    <location>
        <begin position="171"/>
        <end position="188"/>
    </location>
</feature>
<feature type="transmembrane region" description="Helical" evidence="12">
    <location>
        <begin position="208"/>
        <end position="226"/>
    </location>
</feature>
<sequence length="420" mass="45621">MDLFTILTILIVLSAIFGYINVRFLKLPVTIGLMIISIVFSFLVLLAGQISPGLLEWERMLVSSIDFPSVLLEGMLSFLLFAGSLHVDFAELRAQRWPIILFATLGVITSTFLIAGATYFMLIIVGMPIEFIYCLLFGALISPTDPIAVLGILKKAGVPKKLETKIVGESLFNDGIGVVVFLTIFQLAQAGLGTIEFSEVGLLFLEEVGGGILLGLGLGYGAYQLMKRIDDYEVEVMITLAAVMGGTVAASYLHVSAPLAMVVAGLLVGNERFRTSTMSDITETYVDKFWELMDLLFNAVLFVLIGLEIVVMNFEGNYVLAGILAIPIVLLSRYVALAPPVALFSKRLGFVPKTNLIMTWGGLRGGISIALALSLTSDMPRDLILTITYIIVVFSIIVQGLTVGNLVTRLQEQEAGFRKS</sequence>
<keyword evidence="3" id="KW-0813">Transport</keyword>
<feature type="domain" description="Cation/H+ exchanger transmembrane" evidence="13">
    <location>
        <begin position="12"/>
        <end position="407"/>
    </location>
</feature>
<comment type="similarity">
    <text evidence="2">Belongs to the monovalent cation:proton antiporter 1 (CPA1) transporter (TC 2.A.36) family.</text>
</comment>
<dbReference type="Proteomes" id="UP000223913">
    <property type="component" value="Unassembled WGS sequence"/>
</dbReference>
<keyword evidence="8" id="KW-0915">Sodium</keyword>
<evidence type="ECO:0000313" key="14">
    <source>
        <dbReference type="EMBL" id="PHN04973.1"/>
    </source>
</evidence>
<feature type="transmembrane region" description="Helical" evidence="12">
    <location>
        <begin position="29"/>
        <end position="50"/>
    </location>
</feature>
<dbReference type="OrthoDB" id="9774146at2"/>
<reference evidence="14 15" key="1">
    <citation type="submission" date="2017-10" db="EMBL/GenBank/DDBJ databases">
        <title>The draft genome sequence of Lewinella nigricans NBRC 102662.</title>
        <authorList>
            <person name="Wang K."/>
        </authorList>
    </citation>
    <scope>NUCLEOTIDE SEQUENCE [LARGE SCALE GENOMIC DNA]</scope>
    <source>
        <strain evidence="14 15">NBRC 102662</strain>
    </source>
</reference>